<dbReference type="InterPro" id="IPR004827">
    <property type="entry name" value="bZIP"/>
</dbReference>
<dbReference type="AlphaFoldDB" id="A0A8A1M3L0"/>
<sequence>MAVKNGLSVPQLLCATRDCGTAQHLEGVGHFPEPHIERTSPMLQPPPTDIREKFLATAVASQFPRHYHSTFSHSITQTQLDNNSGSLQGPIPIQAPYFRARDPPPLIASQYESTPRSSYSLVHQTRPPLTQCGCQLYPADNSLPPLEQGGLRRSLARSGDIGLHSKQISPPIMSQTATESAQRWRGIINVDMESGSRKAMEIRQKNSLASKKFRQRKKVQKEEMKKIIEKLTEERDHFRHLCHQLLEKEQGSRIIKHSANRKTMNRGSSSGKEVILAEITGPNWKLSARITEFPRKRAETPFISFGYQYSAEPY</sequence>
<dbReference type="InterPro" id="IPR046347">
    <property type="entry name" value="bZIP_sf"/>
</dbReference>
<evidence type="ECO:0000259" key="2">
    <source>
        <dbReference type="PROSITE" id="PS00036"/>
    </source>
</evidence>
<dbReference type="CDD" id="cd14686">
    <property type="entry name" value="bZIP"/>
    <property type="match status" value="1"/>
</dbReference>
<dbReference type="EMBL" id="CP069110">
    <property type="protein sequence ID" value="QSS60195.1"/>
    <property type="molecule type" value="Genomic_DNA"/>
</dbReference>
<evidence type="ECO:0000313" key="3">
    <source>
        <dbReference type="EMBL" id="QSS60195.1"/>
    </source>
</evidence>
<dbReference type="GO" id="GO:0003700">
    <property type="term" value="F:DNA-binding transcription factor activity"/>
    <property type="evidence" value="ECO:0007669"/>
    <property type="project" value="InterPro"/>
</dbReference>
<gene>
    <name evidence="3" type="ORF">I7I51_04992</name>
</gene>
<dbReference type="Gene3D" id="1.20.5.170">
    <property type="match status" value="1"/>
</dbReference>
<dbReference type="SUPFAM" id="SSF57959">
    <property type="entry name" value="Leucine zipper domain"/>
    <property type="match status" value="1"/>
</dbReference>
<organism evidence="3 4">
    <name type="scientific">Ajellomyces capsulatus</name>
    <name type="common">Darling's disease fungus</name>
    <name type="synonym">Histoplasma capsulatum</name>
    <dbReference type="NCBI Taxonomy" id="5037"/>
    <lineage>
        <taxon>Eukaryota</taxon>
        <taxon>Fungi</taxon>
        <taxon>Dikarya</taxon>
        <taxon>Ascomycota</taxon>
        <taxon>Pezizomycotina</taxon>
        <taxon>Eurotiomycetes</taxon>
        <taxon>Eurotiomycetidae</taxon>
        <taxon>Onygenales</taxon>
        <taxon>Ajellomycetaceae</taxon>
        <taxon>Histoplasma</taxon>
    </lineage>
</organism>
<evidence type="ECO:0000313" key="4">
    <source>
        <dbReference type="Proteomes" id="UP000663671"/>
    </source>
</evidence>
<evidence type="ECO:0000256" key="1">
    <source>
        <dbReference type="SAM" id="Coils"/>
    </source>
</evidence>
<proteinExistence type="predicted"/>
<keyword evidence="1" id="KW-0175">Coiled coil</keyword>
<protein>
    <recommendedName>
        <fullName evidence="2">BZIP domain-containing protein</fullName>
    </recommendedName>
</protein>
<dbReference type="VEuPathDB" id="FungiDB:I7I51_04992"/>
<dbReference type="Proteomes" id="UP000663671">
    <property type="component" value="Chromosome 4"/>
</dbReference>
<name>A0A8A1M3L0_AJECA</name>
<dbReference type="PROSITE" id="PS00036">
    <property type="entry name" value="BZIP_BASIC"/>
    <property type="match status" value="1"/>
</dbReference>
<reference evidence="3" key="1">
    <citation type="submission" date="2021-01" db="EMBL/GenBank/DDBJ databases">
        <title>Chromosome-level genome assembly of a human fungal pathogen reveals clustering of transcriptionally co-regulated genes.</title>
        <authorList>
            <person name="Voorhies M."/>
            <person name="Cohen S."/>
            <person name="Shea T.P."/>
            <person name="Petrus S."/>
            <person name="Munoz J.F."/>
            <person name="Poplawski S."/>
            <person name="Goldman W.E."/>
            <person name="Michael T."/>
            <person name="Cuomo C.A."/>
            <person name="Sil A."/>
            <person name="Beyhan S."/>
        </authorList>
    </citation>
    <scope>NUCLEOTIDE SEQUENCE</scope>
    <source>
        <strain evidence="3">WU24</strain>
    </source>
</reference>
<feature type="coiled-coil region" evidence="1">
    <location>
        <begin position="214"/>
        <end position="248"/>
    </location>
</feature>
<dbReference type="OrthoDB" id="4180682at2759"/>
<feature type="domain" description="BZIP" evidence="2">
    <location>
        <begin position="203"/>
        <end position="216"/>
    </location>
</feature>
<accession>A0A8A1M3L0</accession>